<dbReference type="Gene3D" id="3.40.30.10">
    <property type="entry name" value="Glutaredoxin"/>
    <property type="match status" value="1"/>
</dbReference>
<dbReference type="CDD" id="cd03189">
    <property type="entry name" value="GST_C_GTT1_like"/>
    <property type="match status" value="1"/>
</dbReference>
<accession>A0A8H5T108</accession>
<organism evidence="6 7">
    <name type="scientific">Fusarium heterosporum</name>
    <dbReference type="NCBI Taxonomy" id="42747"/>
    <lineage>
        <taxon>Eukaryota</taxon>
        <taxon>Fungi</taxon>
        <taxon>Dikarya</taxon>
        <taxon>Ascomycota</taxon>
        <taxon>Pezizomycotina</taxon>
        <taxon>Sordariomycetes</taxon>
        <taxon>Hypocreomycetidae</taxon>
        <taxon>Hypocreales</taxon>
        <taxon>Nectriaceae</taxon>
        <taxon>Fusarium</taxon>
        <taxon>Fusarium heterosporum species complex</taxon>
    </lineage>
</organism>
<name>A0A8H5T108_FUSHE</name>
<dbReference type="Gene3D" id="1.25.40.10">
    <property type="entry name" value="Tetratricopeptide repeat domain"/>
    <property type="match status" value="2"/>
</dbReference>
<dbReference type="PANTHER" id="PTHR47939">
    <property type="entry name" value="MEMBRANE-ASSOCIATED SALT-INDUCIBLE PROTEIN-LIKE"/>
    <property type="match status" value="1"/>
</dbReference>
<dbReference type="InterPro" id="IPR050667">
    <property type="entry name" value="PPR-containing_protein"/>
</dbReference>
<dbReference type="Pfam" id="PF13041">
    <property type="entry name" value="PPR_2"/>
    <property type="match status" value="1"/>
</dbReference>
<dbReference type="EMBL" id="JAAGWQ010000143">
    <property type="protein sequence ID" value="KAF5663669.1"/>
    <property type="molecule type" value="Genomic_DNA"/>
</dbReference>
<dbReference type="SFLD" id="SFLDG00358">
    <property type="entry name" value="Main_(cytGST)"/>
    <property type="match status" value="1"/>
</dbReference>
<dbReference type="SUPFAM" id="SSF52833">
    <property type="entry name" value="Thioredoxin-like"/>
    <property type="match status" value="1"/>
</dbReference>
<dbReference type="InterPro" id="IPR011990">
    <property type="entry name" value="TPR-like_helical_dom_sf"/>
</dbReference>
<dbReference type="CDD" id="cd03046">
    <property type="entry name" value="GST_N_GTT1_like"/>
    <property type="match status" value="1"/>
</dbReference>
<dbReference type="PANTHER" id="PTHR47939:SF5">
    <property type="entry name" value="PENTACOTRIPEPTIDE-REPEAT REGION OF PRORP DOMAIN-CONTAINING PROTEIN"/>
    <property type="match status" value="1"/>
</dbReference>
<evidence type="ECO:0000256" key="1">
    <source>
        <dbReference type="ARBA" id="ARBA00007409"/>
    </source>
</evidence>
<sequence>MASNEQPSVKLFWLDKSRSQRILWLLQELQLPYELEIFHRNKETMMAPPELQKVHPLGKSPVIQITPAGAEAGAEPVTLAESGFITQYLTENVPEGKKLMPERWKPGMEGKLGGETEAWMRYQYYLHYSEGTLMPPLVMGLVVGALKSTKVPFFIRPISTLLANRIFSIFIVPNLKVNLKMIEGHLATSGGNYICGPQLTSADILISFPLIAAEPAIDDFATFEGGSWKEEFPKVAAYVEMIQNEPGYKKSVEKIIEIDAEIPDIVGTKSGSYSGNTNKKPKSRQNGPRKGFNAFKNGKKYSKDPALALFKEIVSPKDADKAVTTHSASIPIPILNELEIVARLNELMAKGSDPETRFQIFQHEIWPSIRELSGQVPKPIFVATTQLLRSERDYMIQNGLYHNSLDIAQKYSALGIYDLSIRNDLILNMCARTTQQKNTSSQRTELKEEILKMWQHVSQLKRPSEFNKGLRFALPSVAEVVKDTKYVKDDSPTLKETQASRALASIFLQYPPPQAQEIIPSLLATIAITSDQRFSGLDYAKQISPLLNLVQSVSKYEVTKADIEAIVSKPSIVSSTRLSTLKEYVTKQWPLAKILIAGEVTPWENTASQGRDPEAKSTLTHFHRQLREAYRARNPGAVGAIWHAMTTKLHDNPGLQAQLAKDSDFLDFWIFVWCAIRRPARVQETLDLMRSLEVEPTIKTYTSMMHGWKMCKDIGKIEALWSQLVKAGIKLDAVIWTERVSALIELGQHQKGLEALTELVARWQEAVKKGAQAQAVEPTIEAINAAFKGLLHTDPNAAHKLLAWAGQQGLAPNTRTYNILIRETIRMGHNADVNELLRSMQQEGVEPDSATFTILLEADIGRMEDASAEEQVAAIKSVFGDIEKAGLKPNLETYGKMLYSLDGLPNCSDDVIAALQQHMRSSGFGSVLTPHMITILIERALRRDPPDINKIRSLLKDNNLTKVSTGDQTLWERVMTAHAISGGIKEALAIFDDLAASGRPVTSLSCLKDLIQALLEEGEVDSAKRVVDVVLKHKLHDREDKAANERYWRHHFWYLAQHNGLIDSQKLRQYARV</sequence>
<comment type="caution">
    <text evidence="6">The sequence shown here is derived from an EMBL/GenBank/DDBJ whole genome shotgun (WGS) entry which is preliminary data.</text>
</comment>
<dbReference type="AlphaFoldDB" id="A0A8H5T108"/>
<evidence type="ECO:0000313" key="7">
    <source>
        <dbReference type="Proteomes" id="UP000567885"/>
    </source>
</evidence>
<dbReference type="PROSITE" id="PS50404">
    <property type="entry name" value="GST_NTER"/>
    <property type="match status" value="1"/>
</dbReference>
<reference evidence="6 7" key="1">
    <citation type="submission" date="2020-05" db="EMBL/GenBank/DDBJ databases">
        <title>Identification and distribution of gene clusters putatively required for synthesis of sphingolipid metabolism inhibitors in phylogenetically diverse species of the filamentous fungus Fusarium.</title>
        <authorList>
            <person name="Kim H.-S."/>
            <person name="Busman M."/>
            <person name="Brown D.W."/>
            <person name="Divon H."/>
            <person name="Uhlig S."/>
            <person name="Proctor R.H."/>
        </authorList>
    </citation>
    <scope>NUCLEOTIDE SEQUENCE [LARGE SCALE GENOMIC DNA]</scope>
    <source>
        <strain evidence="6 7">NRRL 20693</strain>
    </source>
</reference>
<keyword evidence="6" id="KW-0808">Transferase</keyword>
<evidence type="ECO:0000256" key="2">
    <source>
        <dbReference type="PROSITE-ProRule" id="PRU00708"/>
    </source>
</evidence>
<dbReference type="InterPro" id="IPR040079">
    <property type="entry name" value="Glutathione_S-Trfase"/>
</dbReference>
<comment type="similarity">
    <text evidence="1">Belongs to the GST superfamily.</text>
</comment>
<feature type="domain" description="GST C-terminal" evidence="5">
    <location>
        <begin position="115"/>
        <end position="262"/>
    </location>
</feature>
<dbReference type="PROSITE" id="PS50405">
    <property type="entry name" value="GST_CTER"/>
    <property type="match status" value="1"/>
</dbReference>
<dbReference type="InterPro" id="IPR002885">
    <property type="entry name" value="PPR_rpt"/>
</dbReference>
<dbReference type="Proteomes" id="UP000567885">
    <property type="component" value="Unassembled WGS sequence"/>
</dbReference>
<dbReference type="InterPro" id="IPR036249">
    <property type="entry name" value="Thioredoxin-like_sf"/>
</dbReference>
<proteinExistence type="inferred from homology"/>
<feature type="domain" description="GST N-terminal" evidence="4">
    <location>
        <begin position="6"/>
        <end position="97"/>
    </location>
</feature>
<feature type="region of interest" description="Disordered" evidence="3">
    <location>
        <begin position="269"/>
        <end position="297"/>
    </location>
</feature>
<dbReference type="GO" id="GO:0016740">
    <property type="term" value="F:transferase activity"/>
    <property type="evidence" value="ECO:0007669"/>
    <property type="project" value="UniProtKB-KW"/>
</dbReference>
<dbReference type="InterPro" id="IPR004045">
    <property type="entry name" value="Glutathione_S-Trfase_N"/>
</dbReference>
<evidence type="ECO:0000313" key="6">
    <source>
        <dbReference type="EMBL" id="KAF5663669.1"/>
    </source>
</evidence>
<evidence type="ECO:0000259" key="5">
    <source>
        <dbReference type="PROSITE" id="PS50405"/>
    </source>
</evidence>
<dbReference type="SUPFAM" id="SSF47616">
    <property type="entry name" value="GST C-terminal domain-like"/>
    <property type="match status" value="1"/>
</dbReference>
<evidence type="ECO:0000256" key="3">
    <source>
        <dbReference type="SAM" id="MobiDB-lite"/>
    </source>
</evidence>
<dbReference type="OrthoDB" id="185373at2759"/>
<feature type="repeat" description="PPR" evidence="2">
    <location>
        <begin position="813"/>
        <end position="847"/>
    </location>
</feature>
<dbReference type="SFLD" id="SFLDS00019">
    <property type="entry name" value="Glutathione_Transferase_(cytos"/>
    <property type="match status" value="1"/>
</dbReference>
<feature type="compositionally biased region" description="Polar residues" evidence="3">
    <location>
        <begin position="269"/>
        <end position="278"/>
    </location>
</feature>
<protein>
    <submittedName>
        <fullName evidence="6">Glutathione s-transferase</fullName>
    </submittedName>
</protein>
<dbReference type="PROSITE" id="PS51375">
    <property type="entry name" value="PPR"/>
    <property type="match status" value="1"/>
</dbReference>
<dbReference type="InterPro" id="IPR010987">
    <property type="entry name" value="Glutathione-S-Trfase_C-like"/>
</dbReference>
<keyword evidence="7" id="KW-1185">Reference proteome</keyword>
<dbReference type="Gene3D" id="1.20.1050.10">
    <property type="match status" value="1"/>
</dbReference>
<gene>
    <name evidence="6" type="ORF">FHETE_7374</name>
</gene>
<dbReference type="InterPro" id="IPR036282">
    <property type="entry name" value="Glutathione-S-Trfase_C_sf"/>
</dbReference>
<evidence type="ECO:0000259" key="4">
    <source>
        <dbReference type="PROSITE" id="PS50404"/>
    </source>
</evidence>
<dbReference type="Pfam" id="PF13409">
    <property type="entry name" value="GST_N_2"/>
    <property type="match status" value="1"/>
</dbReference>